<dbReference type="EMBL" id="MU863717">
    <property type="protein sequence ID" value="KAK4096371.1"/>
    <property type="molecule type" value="Genomic_DNA"/>
</dbReference>
<dbReference type="Proteomes" id="UP001305647">
    <property type="component" value="Unassembled WGS sequence"/>
</dbReference>
<comment type="caution">
    <text evidence="4">The sequence shown here is derived from an EMBL/GenBank/DDBJ whole genome shotgun (WGS) entry which is preliminary data.</text>
</comment>
<keyword evidence="3" id="KW-0812">Transmembrane</keyword>
<feature type="region of interest" description="Disordered" evidence="2">
    <location>
        <begin position="1392"/>
        <end position="1454"/>
    </location>
</feature>
<dbReference type="SUPFAM" id="SSF58100">
    <property type="entry name" value="Bacterial hemolysins"/>
    <property type="match status" value="1"/>
</dbReference>
<keyword evidence="5" id="KW-1185">Reference proteome</keyword>
<feature type="compositionally biased region" description="Acidic residues" evidence="2">
    <location>
        <begin position="1415"/>
        <end position="1430"/>
    </location>
</feature>
<feature type="transmembrane region" description="Helical" evidence="3">
    <location>
        <begin position="463"/>
        <end position="482"/>
    </location>
</feature>
<protein>
    <submittedName>
        <fullName evidence="4">Uncharacterized protein</fullName>
    </submittedName>
</protein>
<reference evidence="4" key="2">
    <citation type="submission" date="2023-05" db="EMBL/GenBank/DDBJ databases">
        <authorList>
            <consortium name="Lawrence Berkeley National Laboratory"/>
            <person name="Steindorff A."/>
            <person name="Hensen N."/>
            <person name="Bonometti L."/>
            <person name="Westerberg I."/>
            <person name="Brannstrom I.O."/>
            <person name="Guillou S."/>
            <person name="Cros-Aarteil S."/>
            <person name="Calhoun S."/>
            <person name="Haridas S."/>
            <person name="Kuo A."/>
            <person name="Mondo S."/>
            <person name="Pangilinan J."/>
            <person name="Riley R."/>
            <person name="Labutti K."/>
            <person name="Andreopoulos B."/>
            <person name="Lipzen A."/>
            <person name="Chen C."/>
            <person name="Yanf M."/>
            <person name="Daum C."/>
            <person name="Ng V."/>
            <person name="Clum A."/>
            <person name="Ohm R."/>
            <person name="Martin F."/>
            <person name="Silar P."/>
            <person name="Natvig D."/>
            <person name="Lalanne C."/>
            <person name="Gautier V."/>
            <person name="Ament-Velasquez S.L."/>
            <person name="Kruys A."/>
            <person name="Hutchinson M.I."/>
            <person name="Powell A.J."/>
            <person name="Barry K."/>
            <person name="Miller A.N."/>
            <person name="Grigoriev I.V."/>
            <person name="Debuchy R."/>
            <person name="Gladieux P."/>
            <person name="Thoren M.H."/>
            <person name="Johannesson H."/>
        </authorList>
    </citation>
    <scope>NUCLEOTIDE SEQUENCE</scope>
    <source>
        <strain evidence="4">CBS 757.83</strain>
    </source>
</reference>
<feature type="compositionally biased region" description="Polar residues" evidence="2">
    <location>
        <begin position="1392"/>
        <end position="1405"/>
    </location>
</feature>
<feature type="coiled-coil region" evidence="1">
    <location>
        <begin position="430"/>
        <end position="464"/>
    </location>
</feature>
<accession>A0AAN6SX85</accession>
<evidence type="ECO:0000313" key="5">
    <source>
        <dbReference type="Proteomes" id="UP001305647"/>
    </source>
</evidence>
<evidence type="ECO:0000313" key="4">
    <source>
        <dbReference type="EMBL" id="KAK4096371.1"/>
    </source>
</evidence>
<organism evidence="4 5">
    <name type="scientific">Parathielavia hyrcaniae</name>
    <dbReference type="NCBI Taxonomy" id="113614"/>
    <lineage>
        <taxon>Eukaryota</taxon>
        <taxon>Fungi</taxon>
        <taxon>Dikarya</taxon>
        <taxon>Ascomycota</taxon>
        <taxon>Pezizomycotina</taxon>
        <taxon>Sordariomycetes</taxon>
        <taxon>Sordariomycetidae</taxon>
        <taxon>Sordariales</taxon>
        <taxon>Chaetomiaceae</taxon>
        <taxon>Parathielavia</taxon>
    </lineage>
</organism>
<keyword evidence="3" id="KW-0472">Membrane</keyword>
<name>A0AAN6SX85_9PEZI</name>
<sequence length="1596" mass="172743">MHTVLDIIHATDRVSRHIADAQAGRVSGSSLSPEELADSIIAKNRAKPYLKNYSAMLNSVPIVGLKGDNVMYTETRSGGLRGVEDVWAVFGPIPPGVNIDSTKAVHFFPYKGDFCMSVGTAIWRKRHRDEKDPELKRAVDNWPKLYLDAWEKVGDNCLPTSKARNVIPFARLAGKDIRFHLVVLAEDGQLLALNGDLQGSGNTFSELKNASDAKNAAALALKVQQAAYFNGNIVAVDEASHTWNLDVDFDANKFVAKDQRRIEPLVELTATDIGPVGVRQNGWIYRRRLQTVADPDGQGEAGDDKLGWDKWIKQDGVTHLGVASPGVMLDLMSLTYSLNERYLSTQSLIYPVVNKLLGYATYQEMFLRAQLAASEQYKACENDQVKQDMAVKEGKKLVRSTKMWAITMQKAAVYVHGSVGGMSDQLSSVKIQLDQQLVILNDKLVSLEAQIKALQDAKSKMDAAFWGAIGAMVLGIGLAIIGACTGFGVIALGLVGGGLFVGGLVAACYFGSKSQELANQISGLEAEARDVTTAIRDISFIAEKFGDINAMYNNLNQYWGRMANASENLKDMNNTTALQLGMGFLDDQISIVASMNIIRDIKKGCATYLAVMNRSGIVIPNPDDDDDEDEAGDIIVSDNMDPIKVDPTFRTVGIWNEQVRRATQALEQGRFAEAEKHMAAADLIDFYTMDMGILPKVVIDAVGAAHQQETTEAADIFDGLAKVARCTPLGFAVSYLSRDVEVVIDAVSAAHQQETGEAADIFDGLAKVARCTPLGFAVSYLSRDVEVVSNEEAADVETNNTTAQEPREAADIFGDLASVARLIPARMAIGRDMDVVLPANATATLESADLFGVIADFSRFTPVKALLDAGMDAARVVVPELSPLLSALPAMRGAADVFAIAAPFPPNHPSSGMLNGILGQARTHVCTMLNKTSELTVEAEVWLNLMGPDVSMSSPEALYNRGKALLACKQAMEHARLANNAFVDFNHQATEEGIRIQREMTEKQDRIAAIEARCRAEIEQALRPQVLDLFTLGLSRIDAEIRAREIRDTTTCEIAYLHKEIAQLATTLHCGQTYRKKATTWTELCQQASAKLGGIYNILSSVRDGIKVDAQAYQELAAMQWDQIRRDVAEVHRTLQPQSSQDMVMVAMDLDLRDGAADLVRASRNDAALLQVARPAPALLEQLRSQAGNSETVWNNIGTLERLTYTEDIVGYFDAVTNRKVTLKDVIGTVKTAYVQTAVMHYETIEHISSLALMQKMRAASLADGKVSPHVFLRGTALSISMARKQADRVKSLMGEVSPGLTHKLTLVRVSIEELDRAIAAANLDLARRDKAYRDKVTGVLVEGCLKGFATGGLVAAAGFAAYSGVAMASIPAVIAAAGVIFAGKDDKNKGVSNAGDNPKTNGASGVNGKHGAEPEDEEEAENGEEEQEESEAKDPAGKDGQNKKKDIPVKQRVQAAQETWTTLSGVMQSARTAAAGTTLGKALFNKLSLGELATLVQLVKTAVVVMERTAAAVERLSSPLEELLVGVGRVAHILDDMDARCTAQSRLQVSGEDVVFGVKDAAEMRAQWDDVAAACTLWLDIFNAQRISPITYSVA</sequence>
<evidence type="ECO:0000256" key="3">
    <source>
        <dbReference type="SAM" id="Phobius"/>
    </source>
</evidence>
<reference evidence="4" key="1">
    <citation type="journal article" date="2023" name="Mol. Phylogenet. Evol.">
        <title>Genome-scale phylogeny and comparative genomics of the fungal order Sordariales.</title>
        <authorList>
            <person name="Hensen N."/>
            <person name="Bonometti L."/>
            <person name="Westerberg I."/>
            <person name="Brannstrom I.O."/>
            <person name="Guillou S."/>
            <person name="Cros-Aarteil S."/>
            <person name="Calhoun S."/>
            <person name="Haridas S."/>
            <person name="Kuo A."/>
            <person name="Mondo S."/>
            <person name="Pangilinan J."/>
            <person name="Riley R."/>
            <person name="LaButti K."/>
            <person name="Andreopoulos B."/>
            <person name="Lipzen A."/>
            <person name="Chen C."/>
            <person name="Yan M."/>
            <person name="Daum C."/>
            <person name="Ng V."/>
            <person name="Clum A."/>
            <person name="Steindorff A."/>
            <person name="Ohm R.A."/>
            <person name="Martin F."/>
            <person name="Silar P."/>
            <person name="Natvig D.O."/>
            <person name="Lalanne C."/>
            <person name="Gautier V."/>
            <person name="Ament-Velasquez S.L."/>
            <person name="Kruys A."/>
            <person name="Hutchinson M.I."/>
            <person name="Powell A.J."/>
            <person name="Barry K."/>
            <person name="Miller A.N."/>
            <person name="Grigoriev I.V."/>
            <person name="Debuchy R."/>
            <person name="Gladieux P."/>
            <person name="Hiltunen Thoren M."/>
            <person name="Johannesson H."/>
        </authorList>
    </citation>
    <scope>NUCLEOTIDE SEQUENCE</scope>
    <source>
        <strain evidence="4">CBS 757.83</strain>
    </source>
</reference>
<evidence type="ECO:0000256" key="2">
    <source>
        <dbReference type="SAM" id="MobiDB-lite"/>
    </source>
</evidence>
<evidence type="ECO:0000256" key="1">
    <source>
        <dbReference type="SAM" id="Coils"/>
    </source>
</evidence>
<proteinExistence type="predicted"/>
<feature type="transmembrane region" description="Helical" evidence="3">
    <location>
        <begin position="489"/>
        <end position="512"/>
    </location>
</feature>
<dbReference type="Gene3D" id="1.20.1170.10">
    <property type="match status" value="1"/>
</dbReference>
<gene>
    <name evidence="4" type="ORF">N658DRAFT_458804</name>
</gene>
<feature type="compositionally biased region" description="Basic and acidic residues" evidence="2">
    <location>
        <begin position="1431"/>
        <end position="1450"/>
    </location>
</feature>
<keyword evidence="1" id="KW-0175">Coiled coil</keyword>
<keyword evidence="3" id="KW-1133">Transmembrane helix</keyword>